<evidence type="ECO:0000313" key="6">
    <source>
        <dbReference type="Proteomes" id="UP000236151"/>
    </source>
</evidence>
<reference evidence="6" key="1">
    <citation type="submission" date="2017-06" db="EMBL/GenBank/DDBJ databases">
        <title>Investigating the central metabolism of Clostridium thermosuccinogenes.</title>
        <authorList>
            <person name="Koendjbiharie J.G."/>
            <person name="Van Kranenburg R."/>
            <person name="Vriesendorp B."/>
        </authorList>
    </citation>
    <scope>NUCLEOTIDE SEQUENCE [LARGE SCALE GENOMIC DNA]</scope>
    <source>
        <strain evidence="6">DSM 5806</strain>
    </source>
</reference>
<dbReference type="OrthoDB" id="9798835at2"/>
<dbReference type="Pfam" id="PF01022">
    <property type="entry name" value="HTH_5"/>
    <property type="match status" value="1"/>
</dbReference>
<dbReference type="GO" id="GO:0003700">
    <property type="term" value="F:DNA-binding transcription factor activity"/>
    <property type="evidence" value="ECO:0007669"/>
    <property type="project" value="InterPro"/>
</dbReference>
<dbReference type="AlphaFoldDB" id="A0A2K2FJF3"/>
<dbReference type="InterPro" id="IPR051081">
    <property type="entry name" value="HTH_MetalResp_TranReg"/>
</dbReference>
<name>A0A2K2FJF3_9CLOT</name>
<dbReference type="InterPro" id="IPR036388">
    <property type="entry name" value="WH-like_DNA-bd_sf"/>
</dbReference>
<dbReference type="PANTHER" id="PTHR33154:SF33">
    <property type="entry name" value="TRANSCRIPTIONAL REPRESSOR SDPR"/>
    <property type="match status" value="1"/>
</dbReference>
<comment type="caution">
    <text evidence="5">The sequence shown here is derived from an EMBL/GenBank/DDBJ whole genome shotgun (WGS) entry which is preliminary data.</text>
</comment>
<gene>
    <name evidence="5" type="ORF">CDQ84_04005</name>
</gene>
<proteinExistence type="predicted"/>
<protein>
    <recommendedName>
        <fullName evidence="4">HTH arsR-type domain-containing protein</fullName>
    </recommendedName>
</protein>
<dbReference type="SMART" id="SM00418">
    <property type="entry name" value="HTH_ARSR"/>
    <property type="match status" value="1"/>
</dbReference>
<dbReference type="PANTHER" id="PTHR33154">
    <property type="entry name" value="TRANSCRIPTIONAL REGULATOR, ARSR FAMILY"/>
    <property type="match status" value="1"/>
</dbReference>
<organism evidence="5 6">
    <name type="scientific">Clostridium thermosuccinogenes</name>
    <dbReference type="NCBI Taxonomy" id="84032"/>
    <lineage>
        <taxon>Bacteria</taxon>
        <taxon>Bacillati</taxon>
        <taxon>Bacillota</taxon>
        <taxon>Clostridia</taxon>
        <taxon>Eubacteriales</taxon>
        <taxon>Clostridiaceae</taxon>
        <taxon>Clostridium</taxon>
    </lineage>
</organism>
<dbReference type="PRINTS" id="PR00778">
    <property type="entry name" value="HTHARSR"/>
</dbReference>
<dbReference type="InterPro" id="IPR036390">
    <property type="entry name" value="WH_DNA-bd_sf"/>
</dbReference>
<dbReference type="Gene3D" id="1.10.10.10">
    <property type="entry name" value="Winged helix-like DNA-binding domain superfamily/Winged helix DNA-binding domain"/>
    <property type="match status" value="1"/>
</dbReference>
<dbReference type="KEGG" id="cthd:CDO33_19300"/>
<dbReference type="GO" id="GO:0003677">
    <property type="term" value="F:DNA binding"/>
    <property type="evidence" value="ECO:0007669"/>
    <property type="project" value="UniProtKB-KW"/>
</dbReference>
<dbReference type="EMBL" id="NIOJ01000006">
    <property type="protein sequence ID" value="PNU00822.1"/>
    <property type="molecule type" value="Genomic_DNA"/>
</dbReference>
<evidence type="ECO:0000256" key="1">
    <source>
        <dbReference type="ARBA" id="ARBA00023015"/>
    </source>
</evidence>
<keyword evidence="3" id="KW-0804">Transcription</keyword>
<dbReference type="NCBIfam" id="NF033788">
    <property type="entry name" value="HTH_metalloreg"/>
    <property type="match status" value="1"/>
</dbReference>
<dbReference type="CDD" id="cd00090">
    <property type="entry name" value="HTH_ARSR"/>
    <property type="match status" value="1"/>
</dbReference>
<accession>A0A2K2FJF3</accession>
<dbReference type="InterPro" id="IPR011991">
    <property type="entry name" value="ArsR-like_HTH"/>
</dbReference>
<keyword evidence="2" id="KW-0238">DNA-binding</keyword>
<keyword evidence="1" id="KW-0805">Transcription regulation</keyword>
<evidence type="ECO:0000256" key="3">
    <source>
        <dbReference type="ARBA" id="ARBA00023163"/>
    </source>
</evidence>
<keyword evidence="6" id="KW-1185">Reference proteome</keyword>
<evidence type="ECO:0000256" key="2">
    <source>
        <dbReference type="ARBA" id="ARBA00023125"/>
    </source>
</evidence>
<evidence type="ECO:0000313" key="5">
    <source>
        <dbReference type="EMBL" id="PNU00822.1"/>
    </source>
</evidence>
<sequence>MSNILNEEAAVKVFNALSDKTRLNIVRELMSGEKACSELISRFNLSKSTFSHHAKVLARCGLVEFRREGKFLFFSLNREVLGGCIELLK</sequence>
<evidence type="ECO:0000259" key="4">
    <source>
        <dbReference type="PROSITE" id="PS50987"/>
    </source>
</evidence>
<dbReference type="PROSITE" id="PS50987">
    <property type="entry name" value="HTH_ARSR_2"/>
    <property type="match status" value="1"/>
</dbReference>
<dbReference type="Proteomes" id="UP000236151">
    <property type="component" value="Unassembled WGS sequence"/>
</dbReference>
<dbReference type="SUPFAM" id="SSF46785">
    <property type="entry name" value="Winged helix' DNA-binding domain"/>
    <property type="match status" value="1"/>
</dbReference>
<dbReference type="InterPro" id="IPR001845">
    <property type="entry name" value="HTH_ArsR_DNA-bd_dom"/>
</dbReference>
<feature type="domain" description="HTH arsR-type" evidence="4">
    <location>
        <begin position="2"/>
        <end position="89"/>
    </location>
</feature>
<dbReference type="RefSeq" id="WP_103080438.1">
    <property type="nucleotide sequence ID" value="NZ_CP021850.1"/>
</dbReference>